<accession>A0AAV7W3X5</accession>
<evidence type="ECO:0000313" key="2">
    <source>
        <dbReference type="Proteomes" id="UP001066276"/>
    </source>
</evidence>
<organism evidence="1 2">
    <name type="scientific">Pleurodeles waltl</name>
    <name type="common">Iberian ribbed newt</name>
    <dbReference type="NCBI Taxonomy" id="8319"/>
    <lineage>
        <taxon>Eukaryota</taxon>
        <taxon>Metazoa</taxon>
        <taxon>Chordata</taxon>
        <taxon>Craniata</taxon>
        <taxon>Vertebrata</taxon>
        <taxon>Euteleostomi</taxon>
        <taxon>Amphibia</taxon>
        <taxon>Batrachia</taxon>
        <taxon>Caudata</taxon>
        <taxon>Salamandroidea</taxon>
        <taxon>Salamandridae</taxon>
        <taxon>Pleurodelinae</taxon>
        <taxon>Pleurodeles</taxon>
    </lineage>
</organism>
<reference evidence="1" key="1">
    <citation type="journal article" date="2022" name="bioRxiv">
        <title>Sequencing and chromosome-scale assembly of the giantPleurodeles waltlgenome.</title>
        <authorList>
            <person name="Brown T."/>
            <person name="Elewa A."/>
            <person name="Iarovenko S."/>
            <person name="Subramanian E."/>
            <person name="Araus A.J."/>
            <person name="Petzold A."/>
            <person name="Susuki M."/>
            <person name="Suzuki K.-i.T."/>
            <person name="Hayashi T."/>
            <person name="Toyoda A."/>
            <person name="Oliveira C."/>
            <person name="Osipova E."/>
            <person name="Leigh N.D."/>
            <person name="Simon A."/>
            <person name="Yun M.H."/>
        </authorList>
    </citation>
    <scope>NUCLEOTIDE SEQUENCE</scope>
    <source>
        <strain evidence="1">20211129_DDA</strain>
        <tissue evidence="1">Liver</tissue>
    </source>
</reference>
<dbReference type="AlphaFoldDB" id="A0AAV7W3X5"/>
<comment type="caution">
    <text evidence="1">The sequence shown here is derived from an EMBL/GenBank/DDBJ whole genome shotgun (WGS) entry which is preliminary data.</text>
</comment>
<keyword evidence="2" id="KW-1185">Reference proteome</keyword>
<gene>
    <name evidence="1" type="ORF">NDU88_002211</name>
</gene>
<name>A0AAV7W3X5_PLEWA</name>
<dbReference type="EMBL" id="JANPWB010000002">
    <property type="protein sequence ID" value="KAJ1206814.1"/>
    <property type="molecule type" value="Genomic_DNA"/>
</dbReference>
<dbReference type="Proteomes" id="UP001066276">
    <property type="component" value="Chromosome 1_2"/>
</dbReference>
<protein>
    <submittedName>
        <fullName evidence="1">Uncharacterized protein</fullName>
    </submittedName>
</protein>
<sequence length="81" mass="8854">MESSGWGAWCVAPYFIFPSVHEERCIPAIACEERFVFVPTFQACEERLAYVLLGTSVPAASGGRAPTSLLFEVELAQGARE</sequence>
<proteinExistence type="predicted"/>
<evidence type="ECO:0000313" key="1">
    <source>
        <dbReference type="EMBL" id="KAJ1206814.1"/>
    </source>
</evidence>